<evidence type="ECO:0000256" key="9">
    <source>
        <dbReference type="ARBA" id="ARBA00022842"/>
    </source>
</evidence>
<feature type="binding site" evidence="12">
    <location>
        <position position="48"/>
    </location>
    <ligand>
        <name>substrate</name>
    </ligand>
</feature>
<evidence type="ECO:0000256" key="12">
    <source>
        <dbReference type="PIRSR" id="PIRSR006118-1"/>
    </source>
</evidence>
<evidence type="ECO:0000256" key="5">
    <source>
        <dbReference type="ARBA" id="ARBA00013066"/>
    </source>
</evidence>
<feature type="binding site" evidence="13">
    <location>
        <position position="110"/>
    </location>
    <ligand>
        <name>Mg(2+)</name>
        <dbReference type="ChEBI" id="CHEBI:18420"/>
    </ligand>
</feature>
<evidence type="ECO:0000256" key="2">
    <source>
        <dbReference type="ARBA" id="ARBA00001946"/>
    </source>
</evidence>
<evidence type="ECO:0000313" key="14">
    <source>
        <dbReference type="EMBL" id="ADI21522.1"/>
    </source>
</evidence>
<dbReference type="PANTHER" id="PTHR21485:SF6">
    <property type="entry name" value="N-ACYLNEURAMINATE CYTIDYLYLTRANSFERASE-RELATED"/>
    <property type="match status" value="1"/>
</dbReference>
<accession>E7C248</accession>
<evidence type="ECO:0000256" key="13">
    <source>
        <dbReference type="PIRSR" id="PIRSR006118-2"/>
    </source>
</evidence>
<dbReference type="Gene3D" id="3.40.50.1000">
    <property type="entry name" value="HAD superfamily/HAD-like"/>
    <property type="match status" value="1"/>
</dbReference>
<reference evidence="14" key="1">
    <citation type="submission" date="2010-01" db="EMBL/GenBank/DDBJ databases">
        <title>Genome fragments of uncultured bacteria from the North Pacific subtropical Gyre.</title>
        <authorList>
            <person name="Pham V.D."/>
            <person name="Delong E.F."/>
        </authorList>
    </citation>
    <scope>NUCLEOTIDE SEQUENCE</scope>
</reference>
<dbReference type="NCBIfam" id="TIGR01670">
    <property type="entry name" value="KdsC-phosphatas"/>
    <property type="match status" value="1"/>
</dbReference>
<dbReference type="InterPro" id="IPR036412">
    <property type="entry name" value="HAD-like_sf"/>
</dbReference>
<evidence type="ECO:0000256" key="1">
    <source>
        <dbReference type="ARBA" id="ARBA00000898"/>
    </source>
</evidence>
<feature type="binding site" evidence="12">
    <location>
        <position position="20"/>
    </location>
    <ligand>
        <name>substrate</name>
    </ligand>
</feature>
<name>E7C248_9BACT</name>
<keyword evidence="7 13" id="KW-0479">Metal-binding</keyword>
<comment type="catalytic activity">
    <reaction evidence="1">
        <text>3-deoxy-alpha-D-manno-2-octulosonate-8-phosphate + H2O = 3-deoxy-alpha-D-manno-oct-2-ulosonate + phosphate</text>
        <dbReference type="Rhea" id="RHEA:11500"/>
        <dbReference type="ChEBI" id="CHEBI:15377"/>
        <dbReference type="ChEBI" id="CHEBI:43474"/>
        <dbReference type="ChEBI" id="CHEBI:85985"/>
        <dbReference type="ChEBI" id="CHEBI:85986"/>
        <dbReference type="EC" id="3.1.3.45"/>
    </reaction>
</comment>
<evidence type="ECO:0000256" key="6">
    <source>
        <dbReference type="ARBA" id="ARBA00020092"/>
    </source>
</evidence>
<dbReference type="SFLD" id="SFLDS00003">
    <property type="entry name" value="Haloacid_Dehalogenase"/>
    <property type="match status" value="1"/>
</dbReference>
<evidence type="ECO:0000256" key="4">
    <source>
        <dbReference type="ARBA" id="ARBA00011881"/>
    </source>
</evidence>
<comment type="similarity">
    <text evidence="3">Belongs to the KdsC family.</text>
</comment>
<comment type="subunit">
    <text evidence="4">Homotetramer.</text>
</comment>
<dbReference type="GO" id="GO:0009103">
    <property type="term" value="P:lipopolysaccharide biosynthetic process"/>
    <property type="evidence" value="ECO:0007669"/>
    <property type="project" value="UniProtKB-KW"/>
</dbReference>
<dbReference type="GO" id="GO:0008781">
    <property type="term" value="F:N-acylneuraminate cytidylyltransferase activity"/>
    <property type="evidence" value="ECO:0007669"/>
    <property type="project" value="TreeGrafter"/>
</dbReference>
<evidence type="ECO:0000256" key="11">
    <source>
        <dbReference type="ARBA" id="ARBA00031051"/>
    </source>
</evidence>
<dbReference type="InterPro" id="IPR010023">
    <property type="entry name" value="KdsC_fam"/>
</dbReference>
<feature type="binding site" evidence="12">
    <location>
        <position position="87"/>
    </location>
    <ligand>
        <name>substrate</name>
    </ligand>
</feature>
<protein>
    <recommendedName>
        <fullName evidence="6">3-deoxy-D-manno-octulosonate 8-phosphate phosphatase KdsC</fullName>
        <ecNumber evidence="5">3.1.3.45</ecNumber>
    </recommendedName>
    <alternativeName>
        <fullName evidence="11">KDO 8-P phosphatase</fullName>
    </alternativeName>
</protein>
<keyword evidence="8" id="KW-0378">Hydrolase</keyword>
<evidence type="ECO:0000256" key="3">
    <source>
        <dbReference type="ARBA" id="ARBA00005893"/>
    </source>
</evidence>
<dbReference type="InterPro" id="IPR023214">
    <property type="entry name" value="HAD_sf"/>
</dbReference>
<evidence type="ECO:0000256" key="10">
    <source>
        <dbReference type="ARBA" id="ARBA00022985"/>
    </source>
</evidence>
<dbReference type="PANTHER" id="PTHR21485">
    <property type="entry name" value="HAD SUPERFAMILY MEMBERS CMAS AND KDSC"/>
    <property type="match status" value="1"/>
</dbReference>
<dbReference type="SFLD" id="SFLDG01138">
    <property type="entry name" value="C1.6.2:_Deoxy-d-mannose-octulo"/>
    <property type="match status" value="1"/>
</dbReference>
<dbReference type="SFLD" id="SFLDG01136">
    <property type="entry name" value="C1.6:_Phosphoserine_Phosphatas"/>
    <property type="match status" value="1"/>
</dbReference>
<keyword evidence="10" id="KW-0448">Lipopolysaccharide biosynthesis</keyword>
<feature type="binding site" evidence="12">
    <location>
        <position position="63"/>
    </location>
    <ligand>
        <name>substrate</name>
    </ligand>
</feature>
<feature type="binding site" evidence="13">
    <location>
        <position position="18"/>
    </location>
    <ligand>
        <name>Mg(2+)</name>
        <dbReference type="ChEBI" id="CHEBI:18420"/>
    </ligand>
</feature>
<dbReference type="InterPro" id="IPR050793">
    <property type="entry name" value="CMP-NeuNAc_synthase"/>
</dbReference>
<sequence>MQKATAAQFKCVKIFLTDVDGVLTNATVFMDGSSEYKQFNVQDGMGLRLLQHIGISVGWVSNRKSDATTARAKELKVDYLWQKSKPKVAAVDSILKKAKLDWKDACFMSDDINDLAVLDRVGMPIAVANARREIKKIAKYVTINEGGQGAVREICDKIITAYGKWPTVIEKFKCPDGYRE</sequence>
<dbReference type="GO" id="GO:0046872">
    <property type="term" value="F:metal ion binding"/>
    <property type="evidence" value="ECO:0007669"/>
    <property type="project" value="UniProtKB-KW"/>
</dbReference>
<evidence type="ECO:0000256" key="8">
    <source>
        <dbReference type="ARBA" id="ARBA00022801"/>
    </source>
</evidence>
<dbReference type="AlphaFoldDB" id="E7C248"/>
<dbReference type="Pfam" id="PF08282">
    <property type="entry name" value="Hydrolase_3"/>
    <property type="match status" value="1"/>
</dbReference>
<dbReference type="GO" id="GO:0019143">
    <property type="term" value="F:3-deoxy-manno-octulosonate-8-phosphatase activity"/>
    <property type="evidence" value="ECO:0007669"/>
    <property type="project" value="UniProtKB-EC"/>
</dbReference>
<dbReference type="EC" id="3.1.3.45" evidence="5"/>
<organism evidence="14">
    <name type="scientific">uncultured verrucomicrobium HF0070_15G23</name>
    <dbReference type="NCBI Taxonomy" id="723594"/>
    <lineage>
        <taxon>Bacteria</taxon>
        <taxon>Pseudomonadati</taxon>
        <taxon>Verrucomicrobiota</taxon>
        <taxon>environmental samples</taxon>
    </lineage>
</organism>
<evidence type="ECO:0000256" key="7">
    <source>
        <dbReference type="ARBA" id="ARBA00022723"/>
    </source>
</evidence>
<proteinExistence type="inferred from homology"/>
<comment type="cofactor">
    <cofactor evidence="2 13">
        <name>Mg(2+)</name>
        <dbReference type="ChEBI" id="CHEBI:18420"/>
    </cofactor>
</comment>
<keyword evidence="9 13" id="KW-0460">Magnesium</keyword>
<dbReference type="SUPFAM" id="SSF56784">
    <property type="entry name" value="HAD-like"/>
    <property type="match status" value="1"/>
</dbReference>
<feature type="binding site" evidence="12">
    <location>
        <position position="71"/>
    </location>
    <ligand>
        <name>substrate</name>
    </ligand>
</feature>
<dbReference type="EMBL" id="GU567957">
    <property type="protein sequence ID" value="ADI21522.1"/>
    <property type="molecule type" value="Genomic_DNA"/>
</dbReference>
<dbReference type="PIRSF" id="PIRSF006118">
    <property type="entry name" value="KDO8-P_Ptase"/>
    <property type="match status" value="1"/>
</dbReference>